<dbReference type="Gene3D" id="3.40.630.30">
    <property type="match status" value="1"/>
</dbReference>
<dbReference type="SUPFAM" id="SSF88723">
    <property type="entry name" value="PIN domain-like"/>
    <property type="match status" value="1"/>
</dbReference>
<evidence type="ECO:0008006" key="2">
    <source>
        <dbReference type="Google" id="ProtNLM"/>
    </source>
</evidence>
<protein>
    <recommendedName>
        <fullName evidence="2">N-acetyltransferase domain-containing protein</fullName>
    </recommendedName>
</protein>
<dbReference type="Proteomes" id="UP001065373">
    <property type="component" value="Chromosome"/>
</dbReference>
<proteinExistence type="predicted"/>
<gene>
    <name evidence="1" type="ORF">N5910_08250</name>
</gene>
<sequence length="492" mass="58029">MKILVDTNILIYREDQKVLGRDLQRLLKLINKRKGFEIVVHPLSIKELHKDKNEKRRKIVLSKIETYTIIRDPPRFEEDEEFCEKLGKDLNKLKDNDYVDISLLYLLSKDHVDLLITEDQRLLGKAALFNLEDRLLSVKKALDILDFKPPKTPPLIKQTKANMLNFEDKIFDGLRKEYPDFDDWLKKIKREGRDVLFYEKDDGSYGALLIYKEEEEPIPLDNDQLPLKRRLKLSTLIVTETGYKVGEFFIRWSLHYALKNNFEEVYLTHYTKEDDYLVKLISEYGFEKVGSKKRYGNPQPEDVFLKSLITEGKPVSTAEIKKCYPKFYDGPDVKKFLVPIKGEYHDKLFIETYNRQTSLLETYSFLVEGNSIKKIYLSNSKIKKLAPGDILIFYKSRKKTISCVGVVVDVKRDFDNLENLRNYVWKRAVFYEEEDLKNFVQGQAISFIFIGCFNEFPLSKVGEPYPQSIKQISHKTYLRIKEEWENESFTFS</sequence>
<reference evidence="1" key="1">
    <citation type="submission" date="2022-09" db="EMBL/GenBank/DDBJ databases">
        <title>Characterization of three MwoI isoschizomers from sequenced genome and metagenomes.</title>
        <authorList>
            <person name="Fomenkov A."/>
            <person name="Xu S.Y."/>
            <person name="Roberts R.J."/>
        </authorList>
    </citation>
    <scope>NUCLEOTIDE SEQUENCE</scope>
    <source>
        <strain evidence="1">DSM 2970</strain>
    </source>
</reference>
<accession>A0A9E7UMQ2</accession>
<name>A0A9E7UMQ2_METWO</name>
<dbReference type="InterPro" id="IPR029060">
    <property type="entry name" value="PIN-like_dom_sf"/>
</dbReference>
<evidence type="ECO:0000313" key="1">
    <source>
        <dbReference type="EMBL" id="UXH31523.1"/>
    </source>
</evidence>
<dbReference type="EMBL" id="CP104550">
    <property type="protein sequence ID" value="UXH31523.1"/>
    <property type="molecule type" value="Genomic_DNA"/>
</dbReference>
<dbReference type="RefSeq" id="WP_015971181.1">
    <property type="nucleotide sequence ID" value="NZ_CP104550.1"/>
</dbReference>
<organism evidence="1">
    <name type="scientific">Methanothermobacter wolfeii</name>
    <name type="common">Methanobacterium wolfei</name>
    <dbReference type="NCBI Taxonomy" id="145261"/>
    <lineage>
        <taxon>Archaea</taxon>
        <taxon>Methanobacteriati</taxon>
        <taxon>Methanobacteriota</taxon>
        <taxon>Methanomada group</taxon>
        <taxon>Methanobacteria</taxon>
        <taxon>Methanobacteriales</taxon>
        <taxon>Methanobacteriaceae</taxon>
        <taxon>Methanothermobacter</taxon>
    </lineage>
</organism>
<dbReference type="AlphaFoldDB" id="A0A9E7UMQ2"/>
<dbReference type="GeneID" id="75107236"/>